<dbReference type="PANTHER" id="PTHR12277">
    <property type="entry name" value="ALPHA/BETA HYDROLASE DOMAIN-CONTAINING PROTEIN"/>
    <property type="match status" value="1"/>
</dbReference>
<dbReference type="InterPro" id="IPR000073">
    <property type="entry name" value="AB_hydrolase_1"/>
</dbReference>
<keyword evidence="1" id="KW-0472">Membrane</keyword>
<dbReference type="PANTHER" id="PTHR12277:SF81">
    <property type="entry name" value="PROTEIN ABHD13"/>
    <property type="match status" value="1"/>
</dbReference>
<name>A0A2T9ZAC5_9FUNG</name>
<dbReference type="InterPro" id="IPR029058">
    <property type="entry name" value="AB_hydrolase_fold"/>
</dbReference>
<keyword evidence="1" id="KW-1133">Transmembrane helix</keyword>
<keyword evidence="4" id="KW-1185">Reference proteome</keyword>
<comment type="caution">
    <text evidence="3">The sequence shown here is derived from an EMBL/GenBank/DDBJ whole genome shotgun (WGS) entry which is preliminary data.</text>
</comment>
<organism evidence="3 4">
    <name type="scientific">Smittium megazygosporum</name>
    <dbReference type="NCBI Taxonomy" id="133381"/>
    <lineage>
        <taxon>Eukaryota</taxon>
        <taxon>Fungi</taxon>
        <taxon>Fungi incertae sedis</taxon>
        <taxon>Zoopagomycota</taxon>
        <taxon>Kickxellomycotina</taxon>
        <taxon>Harpellomycetes</taxon>
        <taxon>Harpellales</taxon>
        <taxon>Legeriomycetaceae</taxon>
        <taxon>Smittium</taxon>
    </lineage>
</organism>
<dbReference type="Pfam" id="PF00561">
    <property type="entry name" value="Abhydrolase_1"/>
    <property type="match status" value="1"/>
</dbReference>
<evidence type="ECO:0000256" key="1">
    <source>
        <dbReference type="SAM" id="Phobius"/>
    </source>
</evidence>
<feature type="domain" description="AB hydrolase-1" evidence="2">
    <location>
        <begin position="105"/>
        <end position="211"/>
    </location>
</feature>
<dbReference type="Proteomes" id="UP000245609">
    <property type="component" value="Unassembled WGS sequence"/>
</dbReference>
<sequence>MLKALYYLLWDNPKAYNTVVNYTIQTSKYLLIGFTSVCTVTLVALFLLQRKLIYPSSFPQGSRHEVMLPSAYGLSRFENETLTTKDGVKIHIYLIKSNMLNCKNTLLFFHANAGNMGHRLPIVKCLFDQLHCNILMLSYRGYGKSLGSPSEHGIQADVDALFEFALSNEYTKDTSFFCYGQSIGGAVAIDTCYRYADSGRISGLIVENTFLSLPLVATHLFPALSPFKFVVRDKWDSKSKIASLQDSLPILFLSGKKDTLVPTSHMIKLAAIARAKRAENLLNEKSNEETSSSKAETLKPETSMPNTVHNVTFIQFHNGDHNTTCIQPGYFDSIFSWWSNFAYRRLNPLVLGIIIVDSQGLCLASWGSLKDQCSPTVISIIDHAEALLPNSISDDVIPYIKIETEAIKLVFKRHLDWSVAIALPKNAPVKVDFPDTSNNSNNEISFYSQDIHT</sequence>
<gene>
    <name evidence="3" type="ORF">BB560_004026</name>
</gene>
<feature type="transmembrane region" description="Helical" evidence="1">
    <location>
        <begin position="29"/>
        <end position="48"/>
    </location>
</feature>
<reference evidence="3 4" key="1">
    <citation type="journal article" date="2018" name="MBio">
        <title>Comparative Genomics Reveals the Core Gene Toolbox for the Fungus-Insect Symbiosis.</title>
        <authorList>
            <person name="Wang Y."/>
            <person name="Stata M."/>
            <person name="Wang W."/>
            <person name="Stajich J.E."/>
            <person name="White M.M."/>
            <person name="Moncalvo J.M."/>
        </authorList>
    </citation>
    <scope>NUCLEOTIDE SEQUENCE [LARGE SCALE GENOMIC DNA]</scope>
    <source>
        <strain evidence="3 4">SC-DP-2</strain>
    </source>
</reference>
<dbReference type="OrthoDB" id="10249433at2759"/>
<dbReference type="Gene3D" id="3.40.50.1820">
    <property type="entry name" value="alpha/beta hydrolase"/>
    <property type="match status" value="1"/>
</dbReference>
<dbReference type="EMBL" id="MBFS01000993">
    <property type="protein sequence ID" value="PVV01553.1"/>
    <property type="molecule type" value="Genomic_DNA"/>
</dbReference>
<dbReference type="Pfam" id="PF16672">
    <property type="entry name" value="LAMTOR5"/>
    <property type="match status" value="1"/>
</dbReference>
<protein>
    <recommendedName>
        <fullName evidence="2">AB hydrolase-1 domain-containing protein</fullName>
    </recommendedName>
</protein>
<dbReference type="GO" id="GO:0043066">
    <property type="term" value="P:negative regulation of apoptotic process"/>
    <property type="evidence" value="ECO:0007669"/>
    <property type="project" value="InterPro"/>
</dbReference>
<dbReference type="SUPFAM" id="SSF53474">
    <property type="entry name" value="alpha/beta-Hydrolases"/>
    <property type="match status" value="1"/>
</dbReference>
<dbReference type="GO" id="GO:0071986">
    <property type="term" value="C:Ragulator complex"/>
    <property type="evidence" value="ECO:0007669"/>
    <property type="project" value="InterPro"/>
</dbReference>
<dbReference type="STRING" id="133381.A0A2T9ZAC5"/>
<keyword evidence="1" id="KW-0812">Transmembrane</keyword>
<dbReference type="AlphaFoldDB" id="A0A2T9ZAC5"/>
<evidence type="ECO:0000313" key="3">
    <source>
        <dbReference type="EMBL" id="PVV01553.1"/>
    </source>
</evidence>
<dbReference type="Gene3D" id="3.30.450.30">
    <property type="entry name" value="Dynein light chain 2a, cytoplasmic"/>
    <property type="match status" value="1"/>
</dbReference>
<evidence type="ECO:0000313" key="4">
    <source>
        <dbReference type="Proteomes" id="UP000245609"/>
    </source>
</evidence>
<evidence type="ECO:0000259" key="2">
    <source>
        <dbReference type="Pfam" id="PF00561"/>
    </source>
</evidence>
<dbReference type="GO" id="GO:0008474">
    <property type="term" value="F:palmitoyl-(protein) hydrolase activity"/>
    <property type="evidence" value="ECO:0007669"/>
    <property type="project" value="TreeGrafter"/>
</dbReference>
<accession>A0A2T9ZAC5</accession>
<proteinExistence type="predicted"/>
<dbReference type="InterPro" id="IPR024135">
    <property type="entry name" value="LAMTOR5"/>
</dbReference>